<sequence>MALRYNSAFPVGCLICACSAVVYDHENALLYVALDKSVCQMNVM</sequence>
<reference evidence="1" key="2">
    <citation type="journal article" date="2015" name="Fish Shellfish Immunol.">
        <title>Early steps in the European eel (Anguilla anguilla)-Vibrio vulnificus interaction in the gills: Role of the RtxA13 toxin.</title>
        <authorList>
            <person name="Callol A."/>
            <person name="Pajuelo D."/>
            <person name="Ebbesson L."/>
            <person name="Teles M."/>
            <person name="MacKenzie S."/>
            <person name="Amaro C."/>
        </authorList>
    </citation>
    <scope>NUCLEOTIDE SEQUENCE</scope>
</reference>
<name>A0A0E9XSA8_ANGAN</name>
<evidence type="ECO:0000313" key="1">
    <source>
        <dbReference type="EMBL" id="JAI05530.1"/>
    </source>
</evidence>
<organism evidence="1">
    <name type="scientific">Anguilla anguilla</name>
    <name type="common">European freshwater eel</name>
    <name type="synonym">Muraena anguilla</name>
    <dbReference type="NCBI Taxonomy" id="7936"/>
    <lineage>
        <taxon>Eukaryota</taxon>
        <taxon>Metazoa</taxon>
        <taxon>Chordata</taxon>
        <taxon>Craniata</taxon>
        <taxon>Vertebrata</taxon>
        <taxon>Euteleostomi</taxon>
        <taxon>Actinopterygii</taxon>
        <taxon>Neopterygii</taxon>
        <taxon>Teleostei</taxon>
        <taxon>Anguilliformes</taxon>
        <taxon>Anguillidae</taxon>
        <taxon>Anguilla</taxon>
    </lineage>
</organism>
<dbReference type="EMBL" id="GBXM01003048">
    <property type="protein sequence ID" value="JAI05530.1"/>
    <property type="molecule type" value="Transcribed_RNA"/>
</dbReference>
<proteinExistence type="predicted"/>
<dbReference type="AlphaFoldDB" id="A0A0E9XSA8"/>
<protein>
    <submittedName>
        <fullName evidence="1">Uncharacterized protein</fullName>
    </submittedName>
</protein>
<reference evidence="1" key="1">
    <citation type="submission" date="2014-11" db="EMBL/GenBank/DDBJ databases">
        <authorList>
            <person name="Amaro Gonzalez C."/>
        </authorList>
    </citation>
    <scope>NUCLEOTIDE SEQUENCE</scope>
</reference>
<dbReference type="PROSITE" id="PS51257">
    <property type="entry name" value="PROKAR_LIPOPROTEIN"/>
    <property type="match status" value="1"/>
</dbReference>
<accession>A0A0E9XSA8</accession>